<protein>
    <submittedName>
        <fullName evidence="3">Diguanylate cyclase</fullName>
        <ecNumber evidence="3">2.7.7.65</ecNumber>
    </submittedName>
</protein>
<dbReference type="CDD" id="cd01949">
    <property type="entry name" value="GGDEF"/>
    <property type="match status" value="1"/>
</dbReference>
<dbReference type="Pfam" id="PF05228">
    <property type="entry name" value="CHASE4"/>
    <property type="match status" value="1"/>
</dbReference>
<reference evidence="3" key="1">
    <citation type="submission" date="2022-01" db="EMBL/GenBank/DDBJ databases">
        <title>Jiella avicenniae sp. nov., a novel endophytic bacterium isolated from bark of Avicennia marina.</title>
        <authorList>
            <person name="Tuo L."/>
        </authorList>
    </citation>
    <scope>NUCLEOTIDE SEQUENCE</scope>
    <source>
        <strain evidence="3">CBK1P-4</strain>
    </source>
</reference>
<dbReference type="PROSITE" id="PS50887">
    <property type="entry name" value="GGDEF"/>
    <property type="match status" value="1"/>
</dbReference>
<name>A0A9X1T6R3_9HYPH</name>
<feature type="chain" id="PRO_5040953837" evidence="1">
    <location>
        <begin position="27"/>
        <end position="475"/>
    </location>
</feature>
<dbReference type="EMBL" id="JAJUWU010000033">
    <property type="protein sequence ID" value="MCE7030911.1"/>
    <property type="molecule type" value="Genomic_DNA"/>
</dbReference>
<dbReference type="AlphaFoldDB" id="A0A9X1T6R3"/>
<organism evidence="3 4">
    <name type="scientific">Jiella avicenniae</name>
    <dbReference type="NCBI Taxonomy" id="2907202"/>
    <lineage>
        <taxon>Bacteria</taxon>
        <taxon>Pseudomonadati</taxon>
        <taxon>Pseudomonadota</taxon>
        <taxon>Alphaproteobacteria</taxon>
        <taxon>Hyphomicrobiales</taxon>
        <taxon>Aurantimonadaceae</taxon>
        <taxon>Jiella</taxon>
    </lineage>
</organism>
<keyword evidence="3" id="KW-0548">Nucleotidyltransferase</keyword>
<dbReference type="EC" id="2.7.7.65" evidence="3"/>
<gene>
    <name evidence="3" type="ORF">LZD57_23250</name>
</gene>
<keyword evidence="1" id="KW-0732">Signal</keyword>
<evidence type="ECO:0000256" key="1">
    <source>
        <dbReference type="SAM" id="SignalP"/>
    </source>
</evidence>
<dbReference type="Pfam" id="PF00990">
    <property type="entry name" value="GGDEF"/>
    <property type="match status" value="1"/>
</dbReference>
<evidence type="ECO:0000313" key="3">
    <source>
        <dbReference type="EMBL" id="MCE7030911.1"/>
    </source>
</evidence>
<evidence type="ECO:0000313" key="4">
    <source>
        <dbReference type="Proteomes" id="UP001139035"/>
    </source>
</evidence>
<dbReference type="InterPro" id="IPR043128">
    <property type="entry name" value="Rev_trsase/Diguanyl_cyclase"/>
</dbReference>
<accession>A0A9X1T6R3</accession>
<keyword evidence="3" id="KW-0808">Transferase</keyword>
<comment type="caution">
    <text evidence="3">The sequence shown here is derived from an EMBL/GenBank/DDBJ whole genome shotgun (WGS) entry which is preliminary data.</text>
</comment>
<dbReference type="Gene3D" id="3.30.70.270">
    <property type="match status" value="1"/>
</dbReference>
<proteinExistence type="predicted"/>
<dbReference type="SMART" id="SM00267">
    <property type="entry name" value="GGDEF"/>
    <property type="match status" value="1"/>
</dbReference>
<dbReference type="SUPFAM" id="SSF55073">
    <property type="entry name" value="Nucleotide cyclase"/>
    <property type="match status" value="1"/>
</dbReference>
<sequence length="475" mass="52749">MLRLKLLLFLSVTVLLALIAAAVAFAFQWSAAQTDVQSRQRETTLIQQLIEMRFAQITENQQTTTTWDDAVRHAVDPHDPDWFDANFGIWMYAYFGFDRTFVLDRDDRSIYAMMAGRRAEPGAYFSNSAVVGPVVAELRRRREAADGADGAPTALRRFVLLENRPAVVSAAAILSDTGDLPQTPAREAMHIAVKFLDGGFLAGLDSDFLIHDARFSWTKSIGSGEASFPLASDGGAPVGYLVWTLQQPGTEILDQMAPVLKLAGAGILLVAGCLLSWIHQTTRRLFDSREQIEYMAHHDALSGLANRFWFQRQLEDMMRDFRRTGQSFALLFIDLDRFKAINDSLGHHAGDEVIRQVGSRLRALVRKDDVVARLGGDEFAVLRGRVADRVEVEILARVIVKAMRNAFEVDREKVFIGASIGACVTSPDLLTELDLVRRADVALYGVKRAGRDGFMIFGDVNADLEPSRTLSKQVA</sequence>
<dbReference type="InterPro" id="IPR029787">
    <property type="entry name" value="Nucleotide_cyclase"/>
</dbReference>
<keyword evidence="4" id="KW-1185">Reference proteome</keyword>
<dbReference type="Proteomes" id="UP001139035">
    <property type="component" value="Unassembled WGS sequence"/>
</dbReference>
<feature type="signal peptide" evidence="1">
    <location>
        <begin position="1"/>
        <end position="26"/>
    </location>
</feature>
<evidence type="ECO:0000259" key="2">
    <source>
        <dbReference type="PROSITE" id="PS50887"/>
    </source>
</evidence>
<feature type="domain" description="GGDEF" evidence="2">
    <location>
        <begin position="326"/>
        <end position="459"/>
    </location>
</feature>
<dbReference type="InterPro" id="IPR007892">
    <property type="entry name" value="CHASE4"/>
</dbReference>
<dbReference type="InterPro" id="IPR000160">
    <property type="entry name" value="GGDEF_dom"/>
</dbReference>
<dbReference type="PANTHER" id="PTHR46663:SF4">
    <property type="entry name" value="DIGUANYLATE CYCLASE DGCT-RELATED"/>
    <property type="match status" value="1"/>
</dbReference>
<dbReference type="InterPro" id="IPR052163">
    <property type="entry name" value="DGC-Regulatory_Protein"/>
</dbReference>
<dbReference type="PANTHER" id="PTHR46663">
    <property type="entry name" value="DIGUANYLATE CYCLASE DGCT-RELATED"/>
    <property type="match status" value="1"/>
</dbReference>
<dbReference type="GO" id="GO:0052621">
    <property type="term" value="F:diguanylate cyclase activity"/>
    <property type="evidence" value="ECO:0007669"/>
    <property type="project" value="UniProtKB-EC"/>
</dbReference>
<dbReference type="RefSeq" id="WP_233721979.1">
    <property type="nucleotide sequence ID" value="NZ_JAJUWU010000033.1"/>
</dbReference>
<dbReference type="NCBIfam" id="TIGR00254">
    <property type="entry name" value="GGDEF"/>
    <property type="match status" value="1"/>
</dbReference>